<comment type="caution">
    <text evidence="2">The sequence shown here is derived from an EMBL/GenBank/DDBJ whole genome shotgun (WGS) entry which is preliminary data.</text>
</comment>
<dbReference type="Proteomes" id="UP000593560">
    <property type="component" value="Unassembled WGS sequence"/>
</dbReference>
<dbReference type="AlphaFoldDB" id="A0A7J9GAR9"/>
<name>A0A7J9GAR9_9ROSI</name>
<evidence type="ECO:0000313" key="2">
    <source>
        <dbReference type="EMBL" id="MBA0794214.1"/>
    </source>
</evidence>
<sequence>METLGAGTLGPKDGKNSGKDNIGRGGRKPSNTLRGWESHFKFSGNFRIPLAESIEVVVELLSFQVSSEAGCANVKFPQVFRKYNMEYKPDIISLLEPRDERFNRVVFSVILKLTSAECGLASN</sequence>
<organism evidence="2 3">
    <name type="scientific">Gossypium harknessii</name>
    <dbReference type="NCBI Taxonomy" id="34285"/>
    <lineage>
        <taxon>Eukaryota</taxon>
        <taxon>Viridiplantae</taxon>
        <taxon>Streptophyta</taxon>
        <taxon>Embryophyta</taxon>
        <taxon>Tracheophyta</taxon>
        <taxon>Spermatophyta</taxon>
        <taxon>Magnoliopsida</taxon>
        <taxon>eudicotyledons</taxon>
        <taxon>Gunneridae</taxon>
        <taxon>Pentapetalae</taxon>
        <taxon>rosids</taxon>
        <taxon>malvids</taxon>
        <taxon>Malvales</taxon>
        <taxon>Malvaceae</taxon>
        <taxon>Malvoideae</taxon>
        <taxon>Gossypium</taxon>
    </lineage>
</organism>
<proteinExistence type="predicted"/>
<gene>
    <name evidence="2" type="ORF">Gohar_018564</name>
</gene>
<protein>
    <submittedName>
        <fullName evidence="2">Uncharacterized protein</fullName>
    </submittedName>
</protein>
<dbReference type="EMBL" id="JABFAD010000003">
    <property type="protein sequence ID" value="MBA0794214.1"/>
    <property type="molecule type" value="Genomic_DNA"/>
</dbReference>
<reference evidence="2 3" key="1">
    <citation type="journal article" date="2019" name="Genome Biol. Evol.">
        <title>Insights into the evolution of the New World diploid cottons (Gossypium, subgenus Houzingenia) based on genome sequencing.</title>
        <authorList>
            <person name="Grover C.E."/>
            <person name="Arick M.A. 2nd"/>
            <person name="Thrash A."/>
            <person name="Conover J.L."/>
            <person name="Sanders W.S."/>
            <person name="Peterson D.G."/>
            <person name="Frelichowski J.E."/>
            <person name="Scheffler J.A."/>
            <person name="Scheffler B.E."/>
            <person name="Wendel J.F."/>
        </authorList>
    </citation>
    <scope>NUCLEOTIDE SEQUENCE [LARGE SCALE GENOMIC DNA]</scope>
    <source>
        <strain evidence="2">0</strain>
        <tissue evidence="2">Leaf</tissue>
    </source>
</reference>
<keyword evidence="3" id="KW-1185">Reference proteome</keyword>
<evidence type="ECO:0000313" key="3">
    <source>
        <dbReference type="Proteomes" id="UP000593560"/>
    </source>
</evidence>
<feature type="compositionally biased region" description="Basic and acidic residues" evidence="1">
    <location>
        <begin position="12"/>
        <end position="22"/>
    </location>
</feature>
<feature type="region of interest" description="Disordered" evidence="1">
    <location>
        <begin position="1"/>
        <end position="31"/>
    </location>
</feature>
<accession>A0A7J9GAR9</accession>
<evidence type="ECO:0000256" key="1">
    <source>
        <dbReference type="SAM" id="MobiDB-lite"/>
    </source>
</evidence>